<dbReference type="Pfam" id="PF21010">
    <property type="entry name" value="HA2_C"/>
    <property type="match status" value="1"/>
</dbReference>
<evidence type="ECO:0000256" key="1">
    <source>
        <dbReference type="ARBA" id="ARBA00004604"/>
    </source>
</evidence>
<dbReference type="EMBL" id="JADGJH010000542">
    <property type="protein sequence ID" value="KAJ3126780.1"/>
    <property type="molecule type" value="Genomic_DNA"/>
</dbReference>
<reference evidence="14" key="1">
    <citation type="submission" date="2020-05" db="EMBL/GenBank/DDBJ databases">
        <title>Phylogenomic resolution of chytrid fungi.</title>
        <authorList>
            <person name="Stajich J.E."/>
            <person name="Amses K."/>
            <person name="Simmons R."/>
            <person name="Seto K."/>
            <person name="Myers J."/>
            <person name="Bonds A."/>
            <person name="Quandt C.A."/>
            <person name="Barry K."/>
            <person name="Liu P."/>
            <person name="Grigoriev I."/>
            <person name="Longcore J.E."/>
            <person name="James T.Y."/>
        </authorList>
    </citation>
    <scope>NUCLEOTIDE SEQUENCE</scope>
    <source>
        <strain evidence="14">JEL0513</strain>
    </source>
</reference>
<dbReference type="GO" id="GO:0003724">
    <property type="term" value="F:RNA helicase activity"/>
    <property type="evidence" value="ECO:0007669"/>
    <property type="project" value="UniProtKB-EC"/>
</dbReference>
<proteinExistence type="inferred from homology"/>
<dbReference type="InterPro" id="IPR014001">
    <property type="entry name" value="Helicase_ATP-bd"/>
</dbReference>
<dbReference type="Proteomes" id="UP001211907">
    <property type="component" value="Unassembled WGS sequence"/>
</dbReference>
<dbReference type="SMART" id="SM00490">
    <property type="entry name" value="HELICc"/>
    <property type="match status" value="1"/>
</dbReference>
<evidence type="ECO:0000256" key="5">
    <source>
        <dbReference type="ARBA" id="ARBA00022801"/>
    </source>
</evidence>
<comment type="subcellular location">
    <subcellularLocation>
        <location evidence="1">Nucleus</location>
        <location evidence="1">Nucleolus</location>
    </subcellularLocation>
</comment>
<name>A0AAD5T2N7_9FUNG</name>
<feature type="region of interest" description="Disordered" evidence="11">
    <location>
        <begin position="101"/>
        <end position="120"/>
    </location>
</feature>
<feature type="domain" description="Helicase C-terminal" evidence="13">
    <location>
        <begin position="627"/>
        <end position="803"/>
    </location>
</feature>
<keyword evidence="15" id="KW-1185">Reference proteome</keyword>
<protein>
    <recommendedName>
        <fullName evidence="3">RNA helicase</fullName>
        <ecNumber evidence="3">3.6.4.13</ecNumber>
    </recommendedName>
</protein>
<feature type="non-terminal residue" evidence="14">
    <location>
        <position position="1"/>
    </location>
</feature>
<dbReference type="InterPro" id="IPR001650">
    <property type="entry name" value="Helicase_C-like"/>
</dbReference>
<dbReference type="SMART" id="SM00847">
    <property type="entry name" value="HA2"/>
    <property type="match status" value="1"/>
</dbReference>
<dbReference type="InterPro" id="IPR011545">
    <property type="entry name" value="DEAD/DEAH_box_helicase_dom"/>
</dbReference>
<feature type="compositionally biased region" description="Acidic residues" evidence="11">
    <location>
        <begin position="606"/>
        <end position="618"/>
    </location>
</feature>
<evidence type="ECO:0000313" key="14">
    <source>
        <dbReference type="EMBL" id="KAJ3126780.1"/>
    </source>
</evidence>
<dbReference type="Gene3D" id="1.20.120.1080">
    <property type="match status" value="1"/>
</dbReference>
<dbReference type="FunFam" id="3.40.50.300:FF:000637">
    <property type="entry name" value="ATP-dependent RNA helicase DHX37/DHR1"/>
    <property type="match status" value="1"/>
</dbReference>
<feature type="compositionally biased region" description="Acidic residues" evidence="11">
    <location>
        <begin position="209"/>
        <end position="219"/>
    </location>
</feature>
<evidence type="ECO:0000256" key="9">
    <source>
        <dbReference type="ARBA" id="ARBA00023242"/>
    </source>
</evidence>
<evidence type="ECO:0000259" key="12">
    <source>
        <dbReference type="PROSITE" id="PS51192"/>
    </source>
</evidence>
<dbReference type="Pfam" id="PF07717">
    <property type="entry name" value="OB_NTP_bind"/>
    <property type="match status" value="1"/>
</dbReference>
<dbReference type="GO" id="GO:0003723">
    <property type="term" value="F:RNA binding"/>
    <property type="evidence" value="ECO:0007669"/>
    <property type="project" value="UniProtKB-KW"/>
</dbReference>
<keyword evidence="6 14" id="KW-0347">Helicase</keyword>
<dbReference type="InterPro" id="IPR048333">
    <property type="entry name" value="HA2_WH"/>
</dbReference>
<evidence type="ECO:0000256" key="2">
    <source>
        <dbReference type="ARBA" id="ARBA00008792"/>
    </source>
</evidence>
<evidence type="ECO:0000256" key="6">
    <source>
        <dbReference type="ARBA" id="ARBA00022806"/>
    </source>
</evidence>
<evidence type="ECO:0000256" key="4">
    <source>
        <dbReference type="ARBA" id="ARBA00022741"/>
    </source>
</evidence>
<organism evidence="14 15">
    <name type="scientific">Physocladia obscura</name>
    <dbReference type="NCBI Taxonomy" id="109957"/>
    <lineage>
        <taxon>Eukaryota</taxon>
        <taxon>Fungi</taxon>
        <taxon>Fungi incertae sedis</taxon>
        <taxon>Chytridiomycota</taxon>
        <taxon>Chytridiomycota incertae sedis</taxon>
        <taxon>Chytridiomycetes</taxon>
        <taxon>Chytridiales</taxon>
        <taxon>Chytriomycetaceae</taxon>
        <taxon>Physocladia</taxon>
    </lineage>
</organism>
<comment type="similarity">
    <text evidence="2">Belongs to the DEAD box helicase family. DEAH subfamily.</text>
</comment>
<evidence type="ECO:0000256" key="8">
    <source>
        <dbReference type="ARBA" id="ARBA00022884"/>
    </source>
</evidence>
<dbReference type="PANTHER" id="PTHR18934:SF99">
    <property type="entry name" value="ATP-DEPENDENT RNA HELICASE DHX37-RELATED"/>
    <property type="match status" value="1"/>
</dbReference>
<dbReference type="InterPro" id="IPR002464">
    <property type="entry name" value="DNA/RNA_helicase_DEAH_CS"/>
</dbReference>
<dbReference type="CDD" id="cd18791">
    <property type="entry name" value="SF2_C_RHA"/>
    <property type="match status" value="1"/>
</dbReference>
<dbReference type="Pfam" id="PF04408">
    <property type="entry name" value="WHD_HA2"/>
    <property type="match status" value="1"/>
</dbReference>
<accession>A0AAD5T2N7</accession>
<dbReference type="InterPro" id="IPR027417">
    <property type="entry name" value="P-loop_NTPase"/>
</dbReference>
<evidence type="ECO:0000256" key="3">
    <source>
        <dbReference type="ARBA" id="ARBA00012552"/>
    </source>
</evidence>
<dbReference type="GO" id="GO:0005524">
    <property type="term" value="F:ATP binding"/>
    <property type="evidence" value="ECO:0007669"/>
    <property type="project" value="UniProtKB-KW"/>
</dbReference>
<keyword evidence="4" id="KW-0547">Nucleotide-binding</keyword>
<dbReference type="GO" id="GO:0005730">
    <property type="term" value="C:nucleolus"/>
    <property type="evidence" value="ECO:0007669"/>
    <property type="project" value="UniProtKB-SubCell"/>
</dbReference>
<dbReference type="PROSITE" id="PS51192">
    <property type="entry name" value="HELICASE_ATP_BIND_1"/>
    <property type="match status" value="1"/>
</dbReference>
<feature type="domain" description="Helicase ATP-binding" evidence="12">
    <location>
        <begin position="314"/>
        <end position="506"/>
    </location>
</feature>
<dbReference type="Pfam" id="PF00271">
    <property type="entry name" value="Helicase_C"/>
    <property type="match status" value="1"/>
</dbReference>
<gene>
    <name evidence="14" type="primary">DHX37</name>
    <name evidence="14" type="ORF">HK100_010085</name>
</gene>
<evidence type="ECO:0000256" key="11">
    <source>
        <dbReference type="SAM" id="MobiDB-lite"/>
    </source>
</evidence>
<evidence type="ECO:0000256" key="7">
    <source>
        <dbReference type="ARBA" id="ARBA00022840"/>
    </source>
</evidence>
<dbReference type="InterPro" id="IPR007502">
    <property type="entry name" value="Helicase-assoc_dom"/>
</dbReference>
<evidence type="ECO:0000313" key="15">
    <source>
        <dbReference type="Proteomes" id="UP001211907"/>
    </source>
</evidence>
<dbReference type="GO" id="GO:0016787">
    <property type="term" value="F:hydrolase activity"/>
    <property type="evidence" value="ECO:0007669"/>
    <property type="project" value="UniProtKB-KW"/>
</dbReference>
<dbReference type="PROSITE" id="PS51194">
    <property type="entry name" value="HELICASE_CTER"/>
    <property type="match status" value="1"/>
</dbReference>
<sequence length="1285" mass="142030">MELLSEQPEGKVSSKKRKRLEKFIQSQLKKEERVKLVKKLGGQHLEQSLGELLKSSKSLGHVSNHHQKLSAKEKLRQSLKEYKFGIPISDPNSRLFVEKEQGGDDYNDFNNNTSDDSIKEDRHEKITAISKSQNEPVSIEIVSSSGFGSSLKAPQITANLANLGTFGFALKKVADGTAVPTVVAQKKKLKKKQTKKPKTKEHKFNGVSSDEDSESCGVDSEDLNLKPHVVEQNQMKSLAKSTGPVWNTNVVEGVKLDHKPYRPPPTTIPASENRNRKPILANQSNKFYVSIVRTEEVELARMSLPIIREEQQIMESIIGNTTTILCGETGSGKTTQLPQFLYEHGFGNPEHPQYPGIIGVTQPRRVAAVSMAQRVAYEMNADLVKGPVGYQIRYDTSTVSDATRIKFMTEGILLRELSAGAESGNHLGTASGDLLLTKYSVIIIDEAHERTVGTDVLIGWLTRIAALRNSGKIIGVKPLKLVIMSATLRIEDFTGNRVLFPATENGGGGIPPVVKVDGRQFKVTVHYNRVTPETDYVSEAFKKVSKIHTKLPHGAILVFLTGQSEITTLVNRLRQAYPPKNASTSLAPAAVEAPTKLKTDTTGIFDESEDGQMFDDDTTYGREDGVDDYDYGEFLDEDDEEEVVHVLDGADGEKDDQDYAENTKETEKRENMPLYVLPLYSLLPTEAQMRVFETPPPGTRLCVVATNVAETSLTIPNVKYVVDCGKVKERRYDTHSGVQTFQIGWTSRASADQRAGRAGRVGPGHCYRLFSSAVFANYFEQFSRPEMLRVPIEGVVLQMKAMGISNVLNFPFPTPPGKENLRAGETLLIHLGAVERSSLSVETEGGGKITELGKMLSKFPVSPRYAKMLIIAADQTGYTLPYTIALVSGLSVGDPFIRDDNVLGHDGDDDDDNNDFRSKKVREWHRVMQMFSGDPPTSDALKVLRAIGAYFAAESKSKTAAALFIENHYLRPKAIEEINRLRIQLATLVKSCLTKDKIGLKYLSTPAIPPPTVQDTAILRQIMLAGYPDHIAHFDLTATKAALSTGVKNVKPVYTTMWSDKTDVFTIHASSSLSHMRPAPEWIIYEEVVGVEERLTADNSGVMFVRKDSTVAATHVSAGRDGEVSKIMKKLMLKNVTIISEDWISKIGPKSLLKRGKLLEQPAPRYDSTKDVVVGFSRPNYGPKMWELPTMEIDVDLKNAVQWFATALLEGLVKPGHVVRKSKKEKLRAKAGNDVLDMFGILLPYLVAKPSIITKTWSKVQGRVNSLLSALLSKNIASREALLKA</sequence>
<dbReference type="GO" id="GO:0000462">
    <property type="term" value="P:maturation of SSU-rRNA from tricistronic rRNA transcript (SSU-rRNA, 5.8S rRNA, LSU-rRNA)"/>
    <property type="evidence" value="ECO:0007669"/>
    <property type="project" value="TreeGrafter"/>
</dbReference>
<comment type="caution">
    <text evidence="14">The sequence shown here is derived from an EMBL/GenBank/DDBJ whole genome shotgun (WGS) entry which is preliminary data.</text>
</comment>
<keyword evidence="8" id="KW-0694">RNA-binding</keyword>
<evidence type="ECO:0000259" key="13">
    <source>
        <dbReference type="PROSITE" id="PS51194"/>
    </source>
</evidence>
<dbReference type="Gene3D" id="3.40.50.300">
    <property type="entry name" value="P-loop containing nucleotide triphosphate hydrolases"/>
    <property type="match status" value="3"/>
</dbReference>
<dbReference type="InterPro" id="IPR056371">
    <property type="entry name" value="DHX37-like_C"/>
</dbReference>
<keyword evidence="9" id="KW-0539">Nucleus</keyword>
<dbReference type="SMART" id="SM00487">
    <property type="entry name" value="DEXDc"/>
    <property type="match status" value="1"/>
</dbReference>
<feature type="region of interest" description="Disordered" evidence="11">
    <location>
        <begin position="190"/>
        <end position="219"/>
    </location>
</feature>
<dbReference type="SUPFAM" id="SSF52540">
    <property type="entry name" value="P-loop containing nucleoside triphosphate hydrolases"/>
    <property type="match status" value="1"/>
</dbReference>
<dbReference type="Pfam" id="PF23362">
    <property type="entry name" value="DHX37_C"/>
    <property type="match status" value="1"/>
</dbReference>
<keyword evidence="7" id="KW-0067">ATP-binding</keyword>
<comment type="catalytic activity">
    <reaction evidence="10">
        <text>ATP + H2O = ADP + phosphate + H(+)</text>
        <dbReference type="Rhea" id="RHEA:13065"/>
        <dbReference type="ChEBI" id="CHEBI:15377"/>
        <dbReference type="ChEBI" id="CHEBI:15378"/>
        <dbReference type="ChEBI" id="CHEBI:30616"/>
        <dbReference type="ChEBI" id="CHEBI:43474"/>
        <dbReference type="ChEBI" id="CHEBI:456216"/>
        <dbReference type="EC" id="3.6.4.13"/>
    </reaction>
</comment>
<dbReference type="PROSITE" id="PS00690">
    <property type="entry name" value="DEAH_ATP_HELICASE"/>
    <property type="match status" value="1"/>
</dbReference>
<dbReference type="GO" id="GO:1990904">
    <property type="term" value="C:ribonucleoprotein complex"/>
    <property type="evidence" value="ECO:0007669"/>
    <property type="project" value="UniProtKB-ARBA"/>
</dbReference>
<dbReference type="EC" id="3.6.4.13" evidence="3"/>
<dbReference type="PANTHER" id="PTHR18934">
    <property type="entry name" value="ATP-DEPENDENT RNA HELICASE"/>
    <property type="match status" value="1"/>
</dbReference>
<feature type="compositionally biased region" description="Basic residues" evidence="11">
    <location>
        <begin position="190"/>
        <end position="201"/>
    </location>
</feature>
<dbReference type="Pfam" id="PF00270">
    <property type="entry name" value="DEAD"/>
    <property type="match status" value="1"/>
</dbReference>
<dbReference type="InterPro" id="IPR011709">
    <property type="entry name" value="DEAD-box_helicase_OB_fold"/>
</dbReference>
<evidence type="ECO:0000256" key="10">
    <source>
        <dbReference type="ARBA" id="ARBA00047984"/>
    </source>
</evidence>
<keyword evidence="5" id="KW-0378">Hydrolase</keyword>
<feature type="region of interest" description="Disordered" evidence="11">
    <location>
        <begin position="602"/>
        <end position="622"/>
    </location>
</feature>
<dbReference type="FunFam" id="3.40.50.300:FF:003770">
    <property type="entry name" value="ATP-dependent RNA helicase DHR1, putative"/>
    <property type="match status" value="1"/>
</dbReference>